<dbReference type="OrthoDB" id="2928335at2"/>
<keyword evidence="3" id="KW-1185">Reference proteome</keyword>
<evidence type="ECO:0000256" key="1">
    <source>
        <dbReference type="SAM" id="SignalP"/>
    </source>
</evidence>
<dbReference type="Proteomes" id="UP000275076">
    <property type="component" value="Unassembled WGS sequence"/>
</dbReference>
<evidence type="ECO:0000313" key="3">
    <source>
        <dbReference type="Proteomes" id="UP000275076"/>
    </source>
</evidence>
<organism evidence="2 3">
    <name type="scientific">Salibacterium salarium</name>
    <dbReference type="NCBI Taxonomy" id="284579"/>
    <lineage>
        <taxon>Bacteria</taxon>
        <taxon>Bacillati</taxon>
        <taxon>Bacillota</taxon>
        <taxon>Bacilli</taxon>
        <taxon>Bacillales</taxon>
        <taxon>Bacillaceae</taxon>
    </lineage>
</organism>
<keyword evidence="1" id="KW-0732">Signal</keyword>
<comment type="caution">
    <text evidence="2">The sequence shown here is derived from an EMBL/GenBank/DDBJ whole genome shotgun (WGS) entry which is preliminary data.</text>
</comment>
<reference evidence="2 3" key="1">
    <citation type="submission" date="2018-10" db="EMBL/GenBank/DDBJ databases">
        <title>Draft genome sequence of Bacillus salarius IM0101, isolated from a hypersaline soil in Inner Mongolia, China.</title>
        <authorList>
            <person name="Yamprayoonswat W."/>
            <person name="Boonvisut S."/>
            <person name="Jumpathong W."/>
            <person name="Sittihan S."/>
            <person name="Ruangsuj P."/>
            <person name="Wanthongcharoen S."/>
            <person name="Thongpramul N."/>
            <person name="Pimmason S."/>
            <person name="Yu B."/>
            <person name="Yasawong M."/>
        </authorList>
    </citation>
    <scope>NUCLEOTIDE SEQUENCE [LARGE SCALE GENOMIC DNA]</scope>
    <source>
        <strain evidence="2 3">IM0101</strain>
    </source>
</reference>
<dbReference type="PROSITE" id="PS51257">
    <property type="entry name" value="PROKAR_LIPOPROTEIN"/>
    <property type="match status" value="1"/>
</dbReference>
<gene>
    <name evidence="2" type="ORF">D7Z54_25665</name>
</gene>
<sequence>MKKIYLLFILALALALALSACQTVHEKIEPLDDISKISISESGGYGGINNDFFMTISEKKTISGIEGVIKRANGKKHVVDVSDDKPDYDLLINYADGGTHLLQLVLGSEGEESIFTYVGHEKNGFYVSPEDTKLLRDSLELQ</sequence>
<evidence type="ECO:0008006" key="4">
    <source>
        <dbReference type="Google" id="ProtNLM"/>
    </source>
</evidence>
<proteinExistence type="predicted"/>
<feature type="chain" id="PRO_5038852801" description="Lipoprotein" evidence="1">
    <location>
        <begin position="21"/>
        <end position="142"/>
    </location>
</feature>
<name>A0A428MWM4_9BACI</name>
<dbReference type="RefSeq" id="WP_125560479.1">
    <property type="nucleotide sequence ID" value="NZ_RBVX01000036.1"/>
</dbReference>
<feature type="signal peptide" evidence="1">
    <location>
        <begin position="1"/>
        <end position="20"/>
    </location>
</feature>
<dbReference type="AlphaFoldDB" id="A0A428MWM4"/>
<accession>A0A428MWM4</accession>
<dbReference type="EMBL" id="RBVX01000036">
    <property type="protein sequence ID" value="RSL30494.1"/>
    <property type="molecule type" value="Genomic_DNA"/>
</dbReference>
<evidence type="ECO:0000313" key="2">
    <source>
        <dbReference type="EMBL" id="RSL30494.1"/>
    </source>
</evidence>
<protein>
    <recommendedName>
        <fullName evidence="4">Lipoprotein</fullName>
    </recommendedName>
</protein>